<dbReference type="PANTHER" id="PTHR14493">
    <property type="entry name" value="UNKEMPT FAMILY MEMBER"/>
    <property type="match status" value="1"/>
</dbReference>
<evidence type="ECO:0000259" key="6">
    <source>
        <dbReference type="PROSITE" id="PS50103"/>
    </source>
</evidence>
<dbReference type="GO" id="GO:0008270">
    <property type="term" value="F:zinc ion binding"/>
    <property type="evidence" value="ECO:0007669"/>
    <property type="project" value="UniProtKB-KW"/>
</dbReference>
<feature type="region of interest" description="Disordered" evidence="5">
    <location>
        <begin position="237"/>
        <end position="266"/>
    </location>
</feature>
<feature type="domain" description="C3H1-type" evidence="6">
    <location>
        <begin position="120"/>
        <end position="147"/>
    </location>
</feature>
<evidence type="ECO:0000256" key="3">
    <source>
        <dbReference type="ARBA" id="ARBA00022833"/>
    </source>
</evidence>
<gene>
    <name evidence="7" type="ORF">BEWA_001580</name>
</gene>
<organism evidence="7 8">
    <name type="scientific">Theileria equi strain WA</name>
    <dbReference type="NCBI Taxonomy" id="1537102"/>
    <lineage>
        <taxon>Eukaryota</taxon>
        <taxon>Sar</taxon>
        <taxon>Alveolata</taxon>
        <taxon>Apicomplexa</taxon>
        <taxon>Aconoidasida</taxon>
        <taxon>Piroplasmida</taxon>
        <taxon>Theileriidae</taxon>
        <taxon>Theileria</taxon>
    </lineage>
</organism>
<name>L0B0G1_THEEQ</name>
<dbReference type="PANTHER" id="PTHR14493:SF50">
    <property type="entry name" value="RING FINGER PROTEIN UNKEMPT"/>
    <property type="match status" value="1"/>
</dbReference>
<dbReference type="EMBL" id="CP001670">
    <property type="protein sequence ID" value="AFZ80751.1"/>
    <property type="molecule type" value="Genomic_DNA"/>
</dbReference>
<accession>L0B0G1</accession>
<keyword evidence="2 4" id="KW-0863">Zinc-finger</keyword>
<evidence type="ECO:0000313" key="8">
    <source>
        <dbReference type="Proteomes" id="UP000031512"/>
    </source>
</evidence>
<feature type="zinc finger region" description="C3H1-type" evidence="4">
    <location>
        <begin position="162"/>
        <end position="194"/>
    </location>
</feature>
<dbReference type="OrthoDB" id="20534at2759"/>
<sequence>MSQEVYKPAQAGISYKSVATSKPGLISETSTRRAPFKSNRIKSPTRDYGITRDVSTRLQEYDTYSGVTKDTVLTGTSKGESHSGKHVRSIDTCYVDTARVSDVEVEPGSHRVLTEEELATFRTSFCTKHHQNKCPNSDSCEKSHCLTWQRRNPFEVDYCPHLCPEIQFVKKSRKMVLYRRCTRGKNCNFAHSKEEELYHPLVYKTKQCSAYPRCSRYFCPFVHTPDELRDVSKFKGTLREQPSPDVPTVPSRVTGSPSDDATGERKEKLGVDTKMLIPLDSAETLKSSTLEPSTSLWYELPNMCNYDDLTFKGLYDEYGSFRVADDYQGEFDLQFTQVPLDPTASRSANVRRRQPVSKSGVYVDNYGMENYGLDYGLNYGMEYGVDLDNFGAQYVQYVSNDLDERFNSLNIGKNEDQTDDCALNDILVKFINEIGDK</sequence>
<dbReference type="InterPro" id="IPR045234">
    <property type="entry name" value="Unkempt-like"/>
</dbReference>
<feature type="zinc finger region" description="C3H1-type" evidence="4">
    <location>
        <begin position="120"/>
        <end position="147"/>
    </location>
</feature>
<evidence type="ECO:0000256" key="4">
    <source>
        <dbReference type="PROSITE-ProRule" id="PRU00723"/>
    </source>
</evidence>
<evidence type="ECO:0000256" key="2">
    <source>
        <dbReference type="ARBA" id="ARBA00022771"/>
    </source>
</evidence>
<dbReference type="Gene3D" id="3.30.1370.210">
    <property type="match status" value="1"/>
</dbReference>
<dbReference type="STRING" id="1537102.L0B0G1"/>
<feature type="domain" description="C3H1-type" evidence="6">
    <location>
        <begin position="162"/>
        <end position="194"/>
    </location>
</feature>
<dbReference type="eggNOG" id="KOG1595">
    <property type="taxonomic scope" value="Eukaryota"/>
</dbReference>
<keyword evidence="1 4" id="KW-0479">Metal-binding</keyword>
<keyword evidence="3 4" id="KW-0862">Zinc</keyword>
<evidence type="ECO:0000313" key="7">
    <source>
        <dbReference type="EMBL" id="AFZ80751.1"/>
    </source>
</evidence>
<dbReference type="GeneID" id="15805593"/>
<dbReference type="PROSITE" id="PS50103">
    <property type="entry name" value="ZF_C3H1"/>
    <property type="match status" value="2"/>
</dbReference>
<dbReference type="RefSeq" id="XP_004830417.1">
    <property type="nucleotide sequence ID" value="XM_004830360.1"/>
</dbReference>
<evidence type="ECO:0000256" key="1">
    <source>
        <dbReference type="ARBA" id="ARBA00022723"/>
    </source>
</evidence>
<evidence type="ECO:0000256" key="5">
    <source>
        <dbReference type="SAM" id="MobiDB-lite"/>
    </source>
</evidence>
<dbReference type="KEGG" id="beq:BEWA_001580"/>
<dbReference type="AlphaFoldDB" id="L0B0G1"/>
<reference evidence="7 8" key="1">
    <citation type="journal article" date="2012" name="BMC Genomics">
        <title>Comparative genomic analysis and phylogenetic position of Theileria equi.</title>
        <authorList>
            <person name="Kappmeyer L.S."/>
            <person name="Thiagarajan M."/>
            <person name="Herndon D.R."/>
            <person name="Ramsay J.D."/>
            <person name="Caler E."/>
            <person name="Djikeng A."/>
            <person name="Gillespie J.J."/>
            <person name="Lau A.O."/>
            <person name="Roalson E.H."/>
            <person name="Silva J.C."/>
            <person name="Silva M.G."/>
            <person name="Suarez C.E."/>
            <person name="Ueti M.W."/>
            <person name="Nene V.M."/>
            <person name="Mealey R.H."/>
            <person name="Knowles D.P."/>
            <person name="Brayton K.A."/>
        </authorList>
    </citation>
    <scope>NUCLEOTIDE SEQUENCE [LARGE SCALE GENOMIC DNA]</scope>
    <source>
        <strain evidence="7 8">WA</strain>
    </source>
</reference>
<dbReference type="VEuPathDB" id="PiroplasmaDB:BEWA_001580"/>
<proteinExistence type="predicted"/>
<protein>
    <recommendedName>
        <fullName evidence="6">C3H1-type domain-containing protein</fullName>
    </recommendedName>
</protein>
<keyword evidence="8" id="KW-1185">Reference proteome</keyword>
<dbReference type="InterPro" id="IPR000571">
    <property type="entry name" value="Znf_CCCH"/>
</dbReference>
<dbReference type="Proteomes" id="UP000031512">
    <property type="component" value="Chromosome 3"/>
</dbReference>